<gene>
    <name evidence="7" type="ORF">AB4566_01315</name>
</gene>
<evidence type="ECO:0000256" key="3">
    <source>
        <dbReference type="ARBA" id="ARBA00023237"/>
    </source>
</evidence>
<dbReference type="PANTHER" id="PTHR30329:SF21">
    <property type="entry name" value="LIPOPROTEIN YIAD-RELATED"/>
    <property type="match status" value="1"/>
</dbReference>
<evidence type="ECO:0000313" key="8">
    <source>
        <dbReference type="Proteomes" id="UP001570417"/>
    </source>
</evidence>
<keyword evidence="3" id="KW-0998">Cell outer membrane</keyword>
<evidence type="ECO:0000313" key="7">
    <source>
        <dbReference type="EMBL" id="MFA0566908.1"/>
    </source>
</evidence>
<dbReference type="InterPro" id="IPR036737">
    <property type="entry name" value="OmpA-like_sf"/>
</dbReference>
<dbReference type="InterPro" id="IPR006665">
    <property type="entry name" value="OmpA-like"/>
</dbReference>
<dbReference type="PROSITE" id="PS51123">
    <property type="entry name" value="OMPA_2"/>
    <property type="match status" value="1"/>
</dbReference>
<dbReference type="CDD" id="cd07185">
    <property type="entry name" value="OmpA_C-like"/>
    <property type="match status" value="1"/>
</dbReference>
<dbReference type="Gene3D" id="3.30.1330.60">
    <property type="entry name" value="OmpA-like domain"/>
    <property type="match status" value="1"/>
</dbReference>
<dbReference type="Proteomes" id="UP001570417">
    <property type="component" value="Unassembled WGS sequence"/>
</dbReference>
<dbReference type="InterPro" id="IPR006664">
    <property type="entry name" value="OMP_bac"/>
</dbReference>
<comment type="subcellular location">
    <subcellularLocation>
        <location evidence="1">Cell outer membrane</location>
    </subcellularLocation>
</comment>
<accession>A0ABV4N6B8</accession>
<evidence type="ECO:0000256" key="5">
    <source>
        <dbReference type="SAM" id="SignalP"/>
    </source>
</evidence>
<dbReference type="InterPro" id="IPR028974">
    <property type="entry name" value="TSP_type-3_rpt"/>
</dbReference>
<dbReference type="InterPro" id="IPR050330">
    <property type="entry name" value="Bact_OuterMem_StrucFunc"/>
</dbReference>
<dbReference type="EMBL" id="JBFRUW010000003">
    <property type="protein sequence ID" value="MFA0566908.1"/>
    <property type="molecule type" value="Genomic_DNA"/>
</dbReference>
<dbReference type="PRINTS" id="PR01021">
    <property type="entry name" value="OMPADOMAIN"/>
</dbReference>
<dbReference type="SUPFAM" id="SSF103088">
    <property type="entry name" value="OmpA-like"/>
    <property type="match status" value="1"/>
</dbReference>
<dbReference type="PANTHER" id="PTHR30329">
    <property type="entry name" value="STATOR ELEMENT OF FLAGELLAR MOTOR COMPLEX"/>
    <property type="match status" value="1"/>
</dbReference>
<keyword evidence="8" id="KW-1185">Reference proteome</keyword>
<comment type="caution">
    <text evidence="7">The sequence shown here is derived from an EMBL/GenBank/DDBJ whole genome shotgun (WGS) entry which is preliminary data.</text>
</comment>
<reference evidence="7 8" key="1">
    <citation type="journal article" date="2024" name="ISME J.">
        <title>Tailless and filamentous prophages are predominant in marine Vibrio.</title>
        <authorList>
            <person name="Steensen K."/>
            <person name="Seneca J."/>
            <person name="Bartlau N."/>
            <person name="Yu X.A."/>
            <person name="Hussain F.A."/>
            <person name="Polz M.F."/>
        </authorList>
    </citation>
    <scope>NUCLEOTIDE SEQUENCE [LARGE SCALE GENOMIC DNA]</scope>
    <source>
        <strain evidence="7 8">10N.222.51.A1</strain>
    </source>
</reference>
<dbReference type="Pfam" id="PF00691">
    <property type="entry name" value="OmpA"/>
    <property type="match status" value="1"/>
</dbReference>
<proteinExistence type="predicted"/>
<organism evidence="7 8">
    <name type="scientific">Vibrio gallaecicus</name>
    <dbReference type="NCBI Taxonomy" id="552386"/>
    <lineage>
        <taxon>Bacteria</taxon>
        <taxon>Pseudomonadati</taxon>
        <taxon>Pseudomonadota</taxon>
        <taxon>Gammaproteobacteria</taxon>
        <taxon>Vibrionales</taxon>
        <taxon>Vibrionaceae</taxon>
        <taxon>Vibrio</taxon>
    </lineage>
</organism>
<sequence length="203" mass="22787">MMKKLFLLISMFTLFLNQTFAYSEQPYIATPESKQTFDLQDEDLDGVINARDACPNTPRSSKVDNDGCGEILKSEEIRQLNVLFSNNSAEINPIFVEQIKTMANFLNTYQAASIEIQGYASKTGSSGHNLTLSKERAYNVQDRLVYYGINPKRVRVVGYGDTKQTDSDNSSITQALNRKVTATVIGLSQEVAEEWTIFTTLEK</sequence>
<evidence type="ECO:0000256" key="4">
    <source>
        <dbReference type="PROSITE-ProRule" id="PRU00473"/>
    </source>
</evidence>
<keyword evidence="2 4" id="KW-0472">Membrane</keyword>
<evidence type="ECO:0000256" key="1">
    <source>
        <dbReference type="ARBA" id="ARBA00004442"/>
    </source>
</evidence>
<feature type="chain" id="PRO_5045139863" evidence="5">
    <location>
        <begin position="22"/>
        <end position="203"/>
    </location>
</feature>
<feature type="signal peptide" evidence="5">
    <location>
        <begin position="1"/>
        <end position="21"/>
    </location>
</feature>
<feature type="domain" description="OmpA-like" evidence="6">
    <location>
        <begin position="73"/>
        <end position="188"/>
    </location>
</feature>
<evidence type="ECO:0000259" key="6">
    <source>
        <dbReference type="PROSITE" id="PS51123"/>
    </source>
</evidence>
<protein>
    <submittedName>
        <fullName evidence="7">OmpA family protein</fullName>
    </submittedName>
</protein>
<keyword evidence="5" id="KW-0732">Signal</keyword>
<name>A0ABV4N6B8_9VIBR</name>
<evidence type="ECO:0000256" key="2">
    <source>
        <dbReference type="ARBA" id="ARBA00023136"/>
    </source>
</evidence>
<dbReference type="SUPFAM" id="SSF103647">
    <property type="entry name" value="TSP type-3 repeat"/>
    <property type="match status" value="1"/>
</dbReference>
<dbReference type="RefSeq" id="WP_372264573.1">
    <property type="nucleotide sequence ID" value="NZ_JBFRUW010000003.1"/>
</dbReference>